<keyword evidence="1" id="KW-1133">Transmembrane helix</keyword>
<evidence type="ECO:0000313" key="3">
    <source>
        <dbReference type="Proteomes" id="UP000248214"/>
    </source>
</evidence>
<accession>A0A323TH34</accession>
<evidence type="ECO:0000313" key="2">
    <source>
        <dbReference type="EMBL" id="PYZ94138.1"/>
    </source>
</evidence>
<keyword evidence="3" id="KW-1185">Reference proteome</keyword>
<keyword evidence="1" id="KW-0812">Transmembrane</keyword>
<keyword evidence="1" id="KW-0472">Membrane</keyword>
<evidence type="ECO:0000256" key="1">
    <source>
        <dbReference type="SAM" id="Phobius"/>
    </source>
</evidence>
<feature type="transmembrane region" description="Helical" evidence="1">
    <location>
        <begin position="69"/>
        <end position="89"/>
    </location>
</feature>
<dbReference type="AlphaFoldDB" id="A0A323TH34"/>
<reference evidence="2 3" key="1">
    <citation type="submission" date="2017-10" db="EMBL/GenBank/DDBJ databases">
        <title>Bacillus sp. nov., a halophilic bacterium isolated from a Keqin Lake.</title>
        <authorList>
            <person name="Wang H."/>
        </authorList>
    </citation>
    <scope>NUCLEOTIDE SEQUENCE [LARGE SCALE GENOMIC DNA]</scope>
    <source>
        <strain evidence="2 3">KQ-12</strain>
    </source>
</reference>
<feature type="transmembrane region" description="Helical" evidence="1">
    <location>
        <begin position="41"/>
        <end position="62"/>
    </location>
</feature>
<dbReference type="OrthoDB" id="2988991at2"/>
<dbReference type="EMBL" id="PDOD01000001">
    <property type="protein sequence ID" value="PYZ94138.1"/>
    <property type="molecule type" value="Genomic_DNA"/>
</dbReference>
<proteinExistence type="predicted"/>
<protein>
    <submittedName>
        <fullName evidence="2">TIGR04086 family membrane protein</fullName>
    </submittedName>
</protein>
<dbReference type="Proteomes" id="UP000248214">
    <property type="component" value="Unassembled WGS sequence"/>
</dbReference>
<sequence length="129" mass="13980">MASHRLISSVLYGVLTIFILVIAASFLSSLVLRFTNVTEATFLWILIGFSFVALFIGGFISGGRSGEKGWFAGTLTALLYSLVVFLTQYLSFNQGFDMQQILMHGGYLLAAILGGMVGVNVRGDSLRES</sequence>
<feature type="transmembrane region" description="Helical" evidence="1">
    <location>
        <begin position="12"/>
        <end position="35"/>
    </location>
</feature>
<organism evidence="2 3">
    <name type="scientific">Salipaludibacillus keqinensis</name>
    <dbReference type="NCBI Taxonomy" id="2045207"/>
    <lineage>
        <taxon>Bacteria</taxon>
        <taxon>Bacillati</taxon>
        <taxon>Bacillota</taxon>
        <taxon>Bacilli</taxon>
        <taxon>Bacillales</taxon>
        <taxon>Bacillaceae</taxon>
    </lineage>
</organism>
<gene>
    <name evidence="2" type="ORF">CR194_00945</name>
</gene>
<dbReference type="Pfam" id="PF12670">
    <property type="entry name" value="DUF3792"/>
    <property type="match status" value="1"/>
</dbReference>
<name>A0A323TH34_9BACI</name>
<dbReference type="NCBIfam" id="TIGR04086">
    <property type="entry name" value="TIGR04086_membr"/>
    <property type="match status" value="1"/>
</dbReference>
<feature type="transmembrane region" description="Helical" evidence="1">
    <location>
        <begin position="101"/>
        <end position="121"/>
    </location>
</feature>
<comment type="caution">
    <text evidence="2">The sequence shown here is derived from an EMBL/GenBank/DDBJ whole genome shotgun (WGS) entry which is preliminary data.</text>
</comment>
<dbReference type="InterPro" id="IPR023804">
    <property type="entry name" value="DUF3792_TM"/>
</dbReference>
<dbReference type="RefSeq" id="WP_110607773.1">
    <property type="nucleotide sequence ID" value="NZ_PDOD01000001.1"/>
</dbReference>